<proteinExistence type="inferred from homology"/>
<dbReference type="PANTHER" id="PTHR30486">
    <property type="entry name" value="TWITCHING MOTILITY PROTEIN PILT"/>
    <property type="match status" value="1"/>
</dbReference>
<dbReference type="RefSeq" id="WP_075360875.1">
    <property type="nucleotide sequence ID" value="NZ_MPDM01000001.1"/>
</dbReference>
<name>A0A1Q5PSS5_9ACTO</name>
<sequence length="331" mass="35518">MIRQGTIGSAVDLLRPEVVSEGDEGELGFLNELLADSTVTDVLINPDGLWVDNRQGLHRVKLQFLTEAGRIRLARRLAMEAKVRLDAASPITDGVLGYAGKQLRLQAVIPPVAARGTLISLRVMSARQLEWKDLCAQGMIPPPAQAVLLEAVESRQNLLISGGTGTGKTTLLSALLTLVPTSQRIICVEQVSEITSPHPHLVRLQERAANVSGKGQIPLSELVTAAMRMRPDRIVLGECRGQEIQAVLAALNTGHEGSAATIHANHPDSVPARLIALGALAGMTPEALVSQAAAAIDLIVHLERNPHRQVAQIARLRQRGGQLAVEPQWSR</sequence>
<accession>A0A1Q5PSS5</accession>
<gene>
    <name evidence="3" type="ORF">BM477_01410</name>
</gene>
<dbReference type="Gene3D" id="3.30.450.90">
    <property type="match status" value="1"/>
</dbReference>
<dbReference type="PANTHER" id="PTHR30486:SF6">
    <property type="entry name" value="TYPE IV PILUS RETRACTATION ATPASE PILT"/>
    <property type="match status" value="1"/>
</dbReference>
<dbReference type="Proteomes" id="UP000186465">
    <property type="component" value="Unassembled WGS sequence"/>
</dbReference>
<evidence type="ECO:0000313" key="4">
    <source>
        <dbReference type="Proteomes" id="UP000186465"/>
    </source>
</evidence>
<evidence type="ECO:0000259" key="2">
    <source>
        <dbReference type="Pfam" id="PF00437"/>
    </source>
</evidence>
<keyword evidence="4" id="KW-1185">Reference proteome</keyword>
<dbReference type="AlphaFoldDB" id="A0A1Q5PSS5"/>
<reference evidence="4" key="1">
    <citation type="submission" date="2016-11" db="EMBL/GenBank/DDBJ databases">
        <title>Actinomyces gypaetusis sp. nov. isolated from Gypaetus barbatus in Qinghai Tibet Plateau China.</title>
        <authorList>
            <person name="Meng X."/>
        </authorList>
    </citation>
    <scope>NUCLEOTIDE SEQUENCE [LARGE SCALE GENOMIC DNA]</scope>
    <source>
        <strain evidence="4">DSM 15383</strain>
    </source>
</reference>
<dbReference type="InterPro" id="IPR050921">
    <property type="entry name" value="T4SS_GSP_E_ATPase"/>
</dbReference>
<dbReference type="CDD" id="cd01130">
    <property type="entry name" value="VirB11-like_ATPase"/>
    <property type="match status" value="1"/>
</dbReference>
<organism evidence="3 4">
    <name type="scientific">Boudabousia marimammalium</name>
    <dbReference type="NCBI Taxonomy" id="156892"/>
    <lineage>
        <taxon>Bacteria</taxon>
        <taxon>Bacillati</taxon>
        <taxon>Actinomycetota</taxon>
        <taxon>Actinomycetes</taxon>
        <taxon>Actinomycetales</taxon>
        <taxon>Actinomycetaceae</taxon>
        <taxon>Boudabousia</taxon>
    </lineage>
</organism>
<dbReference type="InterPro" id="IPR001482">
    <property type="entry name" value="T2SS/T4SS_dom"/>
</dbReference>
<dbReference type="EMBL" id="MPDM01000001">
    <property type="protein sequence ID" value="OKL50637.1"/>
    <property type="molecule type" value="Genomic_DNA"/>
</dbReference>
<comment type="caution">
    <text evidence="3">The sequence shown here is derived from an EMBL/GenBank/DDBJ whole genome shotgun (WGS) entry which is preliminary data.</text>
</comment>
<dbReference type="Pfam" id="PF00437">
    <property type="entry name" value="T2SSE"/>
    <property type="match status" value="1"/>
</dbReference>
<dbReference type="SUPFAM" id="SSF52540">
    <property type="entry name" value="P-loop containing nucleoside triphosphate hydrolases"/>
    <property type="match status" value="1"/>
</dbReference>
<evidence type="ECO:0000313" key="3">
    <source>
        <dbReference type="EMBL" id="OKL50637.1"/>
    </source>
</evidence>
<evidence type="ECO:0000256" key="1">
    <source>
        <dbReference type="ARBA" id="ARBA00006611"/>
    </source>
</evidence>
<dbReference type="Gene3D" id="3.40.50.300">
    <property type="entry name" value="P-loop containing nucleotide triphosphate hydrolases"/>
    <property type="match status" value="1"/>
</dbReference>
<protein>
    <recommendedName>
        <fullName evidence="2">Bacterial type II secretion system protein E domain-containing protein</fullName>
    </recommendedName>
</protein>
<dbReference type="STRING" id="156892.BM477_01410"/>
<feature type="domain" description="Bacterial type II secretion system protein E" evidence="2">
    <location>
        <begin position="28"/>
        <end position="304"/>
    </location>
</feature>
<dbReference type="InterPro" id="IPR027417">
    <property type="entry name" value="P-loop_NTPase"/>
</dbReference>
<dbReference type="OrthoDB" id="9810761at2"/>
<dbReference type="GO" id="GO:0016887">
    <property type="term" value="F:ATP hydrolysis activity"/>
    <property type="evidence" value="ECO:0007669"/>
    <property type="project" value="InterPro"/>
</dbReference>
<comment type="similarity">
    <text evidence="1">Belongs to the GSP E family.</text>
</comment>